<feature type="transmembrane region" description="Helical" evidence="8">
    <location>
        <begin position="243"/>
        <end position="263"/>
    </location>
</feature>
<reference evidence="9 10" key="1">
    <citation type="journal article" date="2016" name="G3 (Bethesda)">
        <title>First Draft Assembly and Annotation of the Genome of a California Endemic Oak Quercus lobata Nee (Fagaceae).</title>
        <authorList>
            <person name="Sork V.L."/>
            <person name="Fitz-Gibbon S.T."/>
            <person name="Puiu D."/>
            <person name="Crepeau M."/>
            <person name="Gugger P.F."/>
            <person name="Sherman R."/>
            <person name="Stevens K."/>
            <person name="Langley C.H."/>
            <person name="Pellegrini M."/>
            <person name="Salzberg S.L."/>
        </authorList>
    </citation>
    <scope>NUCLEOTIDE SEQUENCE [LARGE SCALE GENOMIC DNA]</scope>
    <source>
        <strain evidence="9 10">cv. SW786</strain>
    </source>
</reference>
<comment type="similarity">
    <text evidence="2">Belongs to the major facilitator superfamily. Sugar transporter (TC 2.A.1.1) family.</text>
</comment>
<evidence type="ECO:0008006" key="11">
    <source>
        <dbReference type="Google" id="ProtNLM"/>
    </source>
</evidence>
<accession>A0A7N2L3X9</accession>
<dbReference type="EnsemblPlants" id="QL03p003968:mrna">
    <property type="protein sequence ID" value="QL03p003968:mrna"/>
    <property type="gene ID" value="QL03p003968"/>
</dbReference>
<dbReference type="PANTHER" id="PTHR48021">
    <property type="match status" value="1"/>
</dbReference>
<dbReference type="Pfam" id="PF00083">
    <property type="entry name" value="Sugar_tr"/>
    <property type="match status" value="1"/>
</dbReference>
<keyword evidence="6 8" id="KW-0472">Membrane</keyword>
<dbReference type="SUPFAM" id="SSF103473">
    <property type="entry name" value="MFS general substrate transporter"/>
    <property type="match status" value="1"/>
</dbReference>
<evidence type="ECO:0000256" key="8">
    <source>
        <dbReference type="SAM" id="Phobius"/>
    </source>
</evidence>
<name>A0A7N2L3X9_QUELO</name>
<feature type="region of interest" description="Disordered" evidence="7">
    <location>
        <begin position="86"/>
        <end position="109"/>
    </location>
</feature>
<keyword evidence="3" id="KW-0762">Sugar transport</keyword>
<keyword evidence="10" id="KW-1185">Reference proteome</keyword>
<comment type="subcellular location">
    <subcellularLocation>
        <location evidence="1">Membrane</location>
    </subcellularLocation>
</comment>
<dbReference type="GO" id="GO:0022857">
    <property type="term" value="F:transmembrane transporter activity"/>
    <property type="evidence" value="ECO:0007669"/>
    <property type="project" value="InterPro"/>
</dbReference>
<evidence type="ECO:0000256" key="2">
    <source>
        <dbReference type="ARBA" id="ARBA00010992"/>
    </source>
</evidence>
<keyword evidence="4 8" id="KW-0812">Transmembrane</keyword>
<dbReference type="InterPro" id="IPR036259">
    <property type="entry name" value="MFS_trans_sf"/>
</dbReference>
<evidence type="ECO:0000256" key="5">
    <source>
        <dbReference type="ARBA" id="ARBA00022989"/>
    </source>
</evidence>
<dbReference type="AlphaFoldDB" id="A0A7N2L3X9"/>
<dbReference type="InterPro" id="IPR005828">
    <property type="entry name" value="MFS_sugar_transport-like"/>
</dbReference>
<evidence type="ECO:0000313" key="9">
    <source>
        <dbReference type="EnsemblPlants" id="QL03p003968:mrna"/>
    </source>
</evidence>
<dbReference type="Proteomes" id="UP000594261">
    <property type="component" value="Chromosome 3"/>
</dbReference>
<dbReference type="GO" id="GO:0016020">
    <property type="term" value="C:membrane"/>
    <property type="evidence" value="ECO:0007669"/>
    <property type="project" value="UniProtKB-SubCell"/>
</dbReference>
<keyword evidence="5 8" id="KW-1133">Transmembrane helix</keyword>
<evidence type="ECO:0000256" key="1">
    <source>
        <dbReference type="ARBA" id="ARBA00004370"/>
    </source>
</evidence>
<evidence type="ECO:0000256" key="7">
    <source>
        <dbReference type="SAM" id="MobiDB-lite"/>
    </source>
</evidence>
<reference evidence="9" key="2">
    <citation type="submission" date="2021-01" db="UniProtKB">
        <authorList>
            <consortium name="EnsemblPlants"/>
        </authorList>
    </citation>
    <scope>IDENTIFICATION</scope>
</reference>
<organism evidence="9 10">
    <name type="scientific">Quercus lobata</name>
    <name type="common">Valley oak</name>
    <dbReference type="NCBI Taxonomy" id="97700"/>
    <lineage>
        <taxon>Eukaryota</taxon>
        <taxon>Viridiplantae</taxon>
        <taxon>Streptophyta</taxon>
        <taxon>Embryophyta</taxon>
        <taxon>Tracheophyta</taxon>
        <taxon>Spermatophyta</taxon>
        <taxon>Magnoliopsida</taxon>
        <taxon>eudicotyledons</taxon>
        <taxon>Gunneridae</taxon>
        <taxon>Pentapetalae</taxon>
        <taxon>rosids</taxon>
        <taxon>fabids</taxon>
        <taxon>Fagales</taxon>
        <taxon>Fagaceae</taxon>
        <taxon>Quercus</taxon>
    </lineage>
</organism>
<dbReference type="Gene3D" id="1.20.1250.20">
    <property type="entry name" value="MFS general substrate transporter like domains"/>
    <property type="match status" value="1"/>
</dbReference>
<dbReference type="InParanoid" id="A0A7N2L3X9"/>
<protein>
    <recommendedName>
        <fullName evidence="11">Sugar transporter</fullName>
    </recommendedName>
</protein>
<evidence type="ECO:0000256" key="4">
    <source>
        <dbReference type="ARBA" id="ARBA00022692"/>
    </source>
</evidence>
<dbReference type="Gramene" id="QL03p003968:mrna">
    <property type="protein sequence ID" value="QL03p003968:mrna"/>
    <property type="gene ID" value="QL03p003968"/>
</dbReference>
<evidence type="ECO:0000256" key="6">
    <source>
        <dbReference type="ARBA" id="ARBA00023136"/>
    </source>
</evidence>
<dbReference type="InterPro" id="IPR050549">
    <property type="entry name" value="MFS_Trehalose_Transporter"/>
</dbReference>
<dbReference type="EMBL" id="LRBV02000003">
    <property type="status" value="NOT_ANNOTATED_CDS"/>
    <property type="molecule type" value="Genomic_DNA"/>
</dbReference>
<evidence type="ECO:0000313" key="10">
    <source>
        <dbReference type="Proteomes" id="UP000594261"/>
    </source>
</evidence>
<keyword evidence="3" id="KW-0813">Transport</keyword>
<proteinExistence type="inferred from homology"/>
<sequence length="350" mass="39175">MILASRRYRNYPTNIHALATQHISTDLQLNRGTVLDRQMNMSYWPANRSHLVNANFNNVDVLRGEVSVERGSASFTIVSPSHRIVGHSRDMEDDPFARSTRQRRHDYNSETANKNSNIYICTTLNENGDVTTNVFEDRIPPESYRKLSTAIRNKNFGLVSDSSSTHWSSVVGYYASSIFVATGFSSKIGSIFNGYVEGTWLIITVNDYSISLYTYPKHISILLQIPATFLSVILTDKSGRRPLLMVSAAGLCLSCFLVGLSFYVQANTVASSIGVAGLPWVIMAEIFPINIKGAGGSLVTTVKWNIFLILKHLWFDCSIRRKIGAKDKGVSSGRNRSINYPFFYNKIRSK</sequence>
<dbReference type="PANTHER" id="PTHR48021:SF25">
    <property type="entry name" value="SUGAR TRANSPORTER ERD6-LIKE 5"/>
    <property type="match status" value="1"/>
</dbReference>
<evidence type="ECO:0000256" key="3">
    <source>
        <dbReference type="ARBA" id="ARBA00022597"/>
    </source>
</evidence>